<evidence type="ECO:0000313" key="5">
    <source>
        <dbReference type="EMBL" id="AKH39284.1"/>
    </source>
</evidence>
<dbReference type="EMBL" id="VNHT01000013">
    <property type="protein sequence ID" value="TYP90885.1"/>
    <property type="molecule type" value="Genomic_DNA"/>
</dbReference>
<protein>
    <submittedName>
        <fullName evidence="6">Glycine oxidase</fullName>
    </submittedName>
    <submittedName>
        <fullName evidence="5">N-acetylglucosamine-1-phosphate uridyltransferase</fullName>
    </submittedName>
</protein>
<dbReference type="Proteomes" id="UP000324176">
    <property type="component" value="Unassembled WGS sequence"/>
</dbReference>
<dbReference type="GO" id="GO:0005737">
    <property type="term" value="C:cytoplasm"/>
    <property type="evidence" value="ECO:0007669"/>
    <property type="project" value="TreeGrafter"/>
</dbReference>
<evidence type="ECO:0000256" key="1">
    <source>
        <dbReference type="ARBA" id="ARBA00004948"/>
    </source>
</evidence>
<dbReference type="Gene3D" id="3.50.50.60">
    <property type="entry name" value="FAD/NAD(P)-binding domain"/>
    <property type="match status" value="1"/>
</dbReference>
<dbReference type="InterPro" id="IPR036188">
    <property type="entry name" value="FAD/NAD-bd_sf"/>
</dbReference>
<keyword evidence="2" id="KW-0784">Thiamine biosynthesis</keyword>
<dbReference type="PANTHER" id="PTHR13847">
    <property type="entry name" value="SARCOSINE DEHYDROGENASE-RELATED"/>
    <property type="match status" value="1"/>
</dbReference>
<organism evidence="5 7">
    <name type="scientific">Nitrosomonas communis</name>
    <dbReference type="NCBI Taxonomy" id="44574"/>
    <lineage>
        <taxon>Bacteria</taxon>
        <taxon>Pseudomonadati</taxon>
        <taxon>Pseudomonadota</taxon>
        <taxon>Betaproteobacteria</taxon>
        <taxon>Nitrosomonadales</taxon>
        <taxon>Nitrosomonadaceae</taxon>
        <taxon>Nitrosomonas</taxon>
    </lineage>
</organism>
<dbReference type="PANTHER" id="PTHR13847:SF289">
    <property type="entry name" value="GLYCINE OXIDASE"/>
    <property type="match status" value="1"/>
</dbReference>
<reference evidence="7" key="1">
    <citation type="submission" date="2015-05" db="EMBL/GenBank/DDBJ databases">
        <title>Draft genome of Nitrosomonas communis strain Nm2.</title>
        <authorList>
            <person name="Kozlowski J.A."/>
            <person name="Kits K.D."/>
            <person name="Stein L.Y."/>
        </authorList>
    </citation>
    <scope>NUCLEOTIDE SEQUENCE [LARGE SCALE GENOMIC DNA]</scope>
    <source>
        <strain evidence="7">Nm2</strain>
    </source>
</reference>
<dbReference type="Pfam" id="PF01266">
    <property type="entry name" value="DAO"/>
    <property type="match status" value="1"/>
</dbReference>
<dbReference type="AlphaFoldDB" id="A0A0F7KK16"/>
<keyword evidence="7" id="KW-1185">Reference proteome</keyword>
<gene>
    <name evidence="5" type="ORF">AAW31_18090</name>
    <name evidence="6" type="ORF">BCL69_101342</name>
</gene>
<keyword evidence="3" id="KW-0560">Oxidoreductase</keyword>
<evidence type="ECO:0000313" key="7">
    <source>
        <dbReference type="Proteomes" id="UP000034156"/>
    </source>
</evidence>
<evidence type="ECO:0000256" key="3">
    <source>
        <dbReference type="ARBA" id="ARBA00023002"/>
    </source>
</evidence>
<comment type="pathway">
    <text evidence="1">Cofactor biosynthesis; thiamine diphosphate biosynthesis.</text>
</comment>
<dbReference type="GO" id="GO:0016740">
    <property type="term" value="F:transferase activity"/>
    <property type="evidence" value="ECO:0007669"/>
    <property type="project" value="UniProtKB-KW"/>
</dbReference>
<dbReference type="Proteomes" id="UP000034156">
    <property type="component" value="Chromosome"/>
</dbReference>
<dbReference type="UniPathway" id="UPA00060"/>
<evidence type="ECO:0000256" key="2">
    <source>
        <dbReference type="ARBA" id="ARBA00022977"/>
    </source>
</evidence>
<dbReference type="SUPFAM" id="SSF51905">
    <property type="entry name" value="FAD/NAD(P)-binding domain"/>
    <property type="match status" value="1"/>
</dbReference>
<dbReference type="GO" id="GO:0009229">
    <property type="term" value="P:thiamine diphosphate biosynthetic process"/>
    <property type="evidence" value="ECO:0007669"/>
    <property type="project" value="UniProtKB-UniPathway"/>
</dbReference>
<dbReference type="InterPro" id="IPR006076">
    <property type="entry name" value="FAD-dep_OxRdtase"/>
</dbReference>
<dbReference type="SUPFAM" id="SSF54373">
    <property type="entry name" value="FAD-linked reductases, C-terminal domain"/>
    <property type="match status" value="1"/>
</dbReference>
<keyword evidence="5" id="KW-0808">Transferase</keyword>
<dbReference type="InterPro" id="IPR012727">
    <property type="entry name" value="Gly_oxidase_ThiO"/>
</dbReference>
<accession>A0A0F7KK16</accession>
<name>A0A0F7KK16_9PROT</name>
<sequence length="370" mass="40780">MNEVTQDFIVVGAGVMGLATAAQLLKEGATVTILERAKVGQESSWAGGGILSALCPWDYPDSVTQLTEYSAAMFSAWVAELYASTGIDAEYVVSGMLVLPPYHIEAAQRWERSHRVNAEADALTQSVPLSEQIDPLHLTMEHSLFLPHIAQVRNPRLLRALYQQVGQLGGRIIEHCEVQEIIAQHHRVHSLRTSCGKYCAADFVITAGAWSKQVLGKHALSLEIKPIRGQMLLYKFEESPLRSILLQGDVYLIPRRDGHLLVGSTLEDVGFNKQTTLAAHEHLSGRAQKLLPQLKGRPLIKHWAGLRPGSPHNIPAIGRHPLLNNLFINSGQFRYGVTMAPGSAKMLLNEIMGRAQPFDISPYQKGWGVD</sequence>
<feature type="domain" description="FAD dependent oxidoreductase" evidence="4">
    <location>
        <begin position="7"/>
        <end position="347"/>
    </location>
</feature>
<dbReference type="GO" id="GO:0016491">
    <property type="term" value="F:oxidoreductase activity"/>
    <property type="evidence" value="ECO:0007669"/>
    <property type="project" value="UniProtKB-KW"/>
</dbReference>
<evidence type="ECO:0000259" key="4">
    <source>
        <dbReference type="Pfam" id="PF01266"/>
    </source>
</evidence>
<dbReference type="RefSeq" id="WP_046851304.1">
    <property type="nucleotide sequence ID" value="NZ_CP011451.1"/>
</dbReference>
<dbReference type="GO" id="GO:0009228">
    <property type="term" value="P:thiamine biosynthetic process"/>
    <property type="evidence" value="ECO:0007669"/>
    <property type="project" value="UniProtKB-KW"/>
</dbReference>
<dbReference type="KEGG" id="nco:AAW31_18090"/>
<reference evidence="6 8" key="3">
    <citation type="submission" date="2019-07" db="EMBL/GenBank/DDBJ databases">
        <title>Active sludge and wastewater microbial communities from Klosterneuburg, Austria.</title>
        <authorList>
            <person name="Wagner M."/>
        </authorList>
    </citation>
    <scope>NUCLEOTIDE SEQUENCE [LARGE SCALE GENOMIC DNA]</scope>
    <source>
        <strain evidence="6 8">Nm2</strain>
    </source>
</reference>
<dbReference type="GO" id="GO:0050660">
    <property type="term" value="F:flavin adenine dinucleotide binding"/>
    <property type="evidence" value="ECO:0007669"/>
    <property type="project" value="InterPro"/>
</dbReference>
<dbReference type="PATRIC" id="fig|44574.3.peg.4346"/>
<evidence type="ECO:0000313" key="6">
    <source>
        <dbReference type="EMBL" id="TYP90885.1"/>
    </source>
</evidence>
<evidence type="ECO:0000313" key="8">
    <source>
        <dbReference type="Proteomes" id="UP000324176"/>
    </source>
</evidence>
<dbReference type="Gene3D" id="3.30.9.10">
    <property type="entry name" value="D-Amino Acid Oxidase, subunit A, domain 2"/>
    <property type="match status" value="1"/>
</dbReference>
<proteinExistence type="predicted"/>
<dbReference type="EMBL" id="CP011451">
    <property type="protein sequence ID" value="AKH39284.1"/>
    <property type="molecule type" value="Genomic_DNA"/>
</dbReference>
<reference evidence="5 7" key="2">
    <citation type="journal article" date="2016" name="Genome Announc.">
        <title>Genome Sequence of Nitrosomonas communis Strain Nm2, a Mesophilic Ammonia-Oxidizing Bacterium Isolated from Mediterranean Soil.</title>
        <authorList>
            <person name="Kozlowski J.A."/>
            <person name="Kits K.D."/>
            <person name="Stein L.Y."/>
        </authorList>
    </citation>
    <scope>NUCLEOTIDE SEQUENCE [LARGE SCALE GENOMIC DNA]</scope>
    <source>
        <strain evidence="5 7">Nm2</strain>
    </source>
</reference>
<dbReference type="NCBIfam" id="TIGR02352">
    <property type="entry name" value="thiamin_ThiO"/>
    <property type="match status" value="1"/>
</dbReference>